<dbReference type="Proteomes" id="UP000030651">
    <property type="component" value="Unassembled WGS sequence"/>
</dbReference>
<evidence type="ECO:0000313" key="3">
    <source>
        <dbReference type="Proteomes" id="UP000030651"/>
    </source>
</evidence>
<dbReference type="KEGG" id="pfy:PFICI_01469"/>
<evidence type="ECO:0000313" key="2">
    <source>
        <dbReference type="EMBL" id="ETS87641.1"/>
    </source>
</evidence>
<dbReference type="RefSeq" id="XP_007828241.1">
    <property type="nucleotide sequence ID" value="XM_007830050.1"/>
</dbReference>
<dbReference type="EMBL" id="KI912109">
    <property type="protein sequence ID" value="ETS87641.1"/>
    <property type="molecule type" value="Genomic_DNA"/>
</dbReference>
<organism evidence="2 3">
    <name type="scientific">Pestalotiopsis fici (strain W106-1 / CGMCC3.15140)</name>
    <dbReference type="NCBI Taxonomy" id="1229662"/>
    <lineage>
        <taxon>Eukaryota</taxon>
        <taxon>Fungi</taxon>
        <taxon>Dikarya</taxon>
        <taxon>Ascomycota</taxon>
        <taxon>Pezizomycotina</taxon>
        <taxon>Sordariomycetes</taxon>
        <taxon>Xylariomycetidae</taxon>
        <taxon>Amphisphaeriales</taxon>
        <taxon>Sporocadaceae</taxon>
        <taxon>Pestalotiopsis</taxon>
    </lineage>
</organism>
<proteinExistence type="predicted"/>
<dbReference type="InParanoid" id="W3XQX4"/>
<dbReference type="GO" id="GO:0005634">
    <property type="term" value="C:nucleus"/>
    <property type="evidence" value="ECO:0007669"/>
    <property type="project" value="TreeGrafter"/>
</dbReference>
<dbReference type="OMA" id="ARSHICK"/>
<dbReference type="InterPro" id="IPR034078">
    <property type="entry name" value="NFX1_fam"/>
</dbReference>
<feature type="region of interest" description="Disordered" evidence="1">
    <location>
        <begin position="1"/>
        <end position="176"/>
    </location>
</feature>
<reference evidence="3" key="1">
    <citation type="journal article" date="2015" name="BMC Genomics">
        <title>Genomic and transcriptomic analysis of the endophytic fungus Pestalotiopsis fici reveals its lifestyle and high potential for synthesis of natural products.</title>
        <authorList>
            <person name="Wang X."/>
            <person name="Zhang X."/>
            <person name="Liu L."/>
            <person name="Xiang M."/>
            <person name="Wang W."/>
            <person name="Sun X."/>
            <person name="Che Y."/>
            <person name="Guo L."/>
            <person name="Liu G."/>
            <person name="Guo L."/>
            <person name="Wang C."/>
            <person name="Yin W.B."/>
            <person name="Stadler M."/>
            <person name="Zhang X."/>
            <person name="Liu X."/>
        </authorList>
    </citation>
    <scope>NUCLEOTIDE SEQUENCE [LARGE SCALE GENOMIC DNA]</scope>
    <source>
        <strain evidence="3">W106-1 / CGMCC3.15140</strain>
    </source>
</reference>
<dbReference type="CDD" id="cd16492">
    <property type="entry name" value="RING-CH-C4HC3_NFX1-like"/>
    <property type="match status" value="1"/>
</dbReference>
<dbReference type="GO" id="GO:0000977">
    <property type="term" value="F:RNA polymerase II transcription regulatory region sequence-specific DNA binding"/>
    <property type="evidence" value="ECO:0007669"/>
    <property type="project" value="TreeGrafter"/>
</dbReference>
<feature type="compositionally biased region" description="Polar residues" evidence="1">
    <location>
        <begin position="45"/>
        <end position="57"/>
    </location>
</feature>
<feature type="compositionally biased region" description="Basic residues" evidence="1">
    <location>
        <begin position="20"/>
        <end position="31"/>
    </location>
</feature>
<dbReference type="PANTHER" id="PTHR12360:SF12">
    <property type="entry name" value="TRANSCRIPTIONAL REPRESSOR NF-X1"/>
    <property type="match status" value="1"/>
</dbReference>
<dbReference type="eggNOG" id="KOG1952">
    <property type="taxonomic scope" value="Eukaryota"/>
</dbReference>
<protein>
    <recommendedName>
        <fullName evidence="4">RING-type domain-containing protein</fullName>
    </recommendedName>
</protein>
<evidence type="ECO:0000256" key="1">
    <source>
        <dbReference type="SAM" id="MobiDB-lite"/>
    </source>
</evidence>
<keyword evidence="3" id="KW-1185">Reference proteome</keyword>
<evidence type="ECO:0008006" key="4">
    <source>
        <dbReference type="Google" id="ProtNLM"/>
    </source>
</evidence>
<dbReference type="GeneID" id="19266482"/>
<dbReference type="HOGENOM" id="CLU_921673_0_0_1"/>
<dbReference type="GO" id="GO:0000981">
    <property type="term" value="F:DNA-binding transcription factor activity, RNA polymerase II-specific"/>
    <property type="evidence" value="ECO:0007669"/>
    <property type="project" value="TreeGrafter"/>
</dbReference>
<dbReference type="PANTHER" id="PTHR12360">
    <property type="entry name" value="NUCLEAR TRANSCRIPTION FACTOR, X-BOX BINDING 1 NFX1"/>
    <property type="match status" value="1"/>
</dbReference>
<dbReference type="GO" id="GO:0000122">
    <property type="term" value="P:negative regulation of transcription by RNA polymerase II"/>
    <property type="evidence" value="ECO:0007669"/>
    <property type="project" value="TreeGrafter"/>
</dbReference>
<dbReference type="STRING" id="1229662.W3XQX4"/>
<dbReference type="Gene3D" id="3.30.40.10">
    <property type="entry name" value="Zinc/RING finger domain, C3HC4 (zinc finger)"/>
    <property type="match status" value="1"/>
</dbReference>
<sequence length="302" mass="32479">MAEQQPSTAAAGGGGERGGRHNRGRSGRSRGGRGGGRGGRSRGGAQNTSTGQQNPPSEASPAPGATQPPRAEGNTPGQAHSGRGPRRTRNARRGGANSGHRTTFGAQRAFGGQLTTESQREEGEQGTNASLDVGANDFVPGQSTHEVRNTPGDSVANGKTQRERRDSKSTAPDLPTRIHEDITYGQYECVICTNEVLSNSKIWSCTICWTVVHMSCVKKWYTNQTKKPEQPGAEALKGWRCPGCNSAMTDEPSIYHYVLQAKVNLPSSVWLYDLPCWALPAMRDDGTKYLVLLRQTGFNKTL</sequence>
<dbReference type="AlphaFoldDB" id="W3XQX4"/>
<accession>W3XQX4</accession>
<name>W3XQX4_PESFW</name>
<dbReference type="InterPro" id="IPR013083">
    <property type="entry name" value="Znf_RING/FYVE/PHD"/>
</dbReference>
<gene>
    <name evidence="2" type="ORF">PFICI_01469</name>
</gene>
<feature type="compositionally biased region" description="Gly residues" evidence="1">
    <location>
        <begin position="32"/>
        <end position="42"/>
    </location>
</feature>
<dbReference type="SUPFAM" id="SSF57850">
    <property type="entry name" value="RING/U-box"/>
    <property type="match status" value="1"/>
</dbReference>
<feature type="compositionally biased region" description="Basic residues" evidence="1">
    <location>
        <begin position="83"/>
        <end position="92"/>
    </location>
</feature>
<dbReference type="OrthoDB" id="4764955at2759"/>